<protein>
    <recommendedName>
        <fullName evidence="4">HTH CENPB-type domain-containing protein</fullName>
    </recommendedName>
</protein>
<evidence type="ECO:0000256" key="2">
    <source>
        <dbReference type="ARBA" id="ARBA00023125"/>
    </source>
</evidence>
<gene>
    <name evidence="5" type="ORF">NAV_LOCUS449</name>
</gene>
<evidence type="ECO:0000256" key="3">
    <source>
        <dbReference type="SAM" id="MobiDB-lite"/>
    </source>
</evidence>
<feature type="compositionally biased region" description="Polar residues" evidence="3">
    <location>
        <begin position="458"/>
        <end position="469"/>
    </location>
</feature>
<organism evidence="5 6">
    <name type="scientific">Acanthocheilonema viteae</name>
    <name type="common">Filarial nematode worm</name>
    <name type="synonym">Dipetalonema viteae</name>
    <dbReference type="NCBI Taxonomy" id="6277"/>
    <lineage>
        <taxon>Eukaryota</taxon>
        <taxon>Metazoa</taxon>
        <taxon>Ecdysozoa</taxon>
        <taxon>Nematoda</taxon>
        <taxon>Chromadorea</taxon>
        <taxon>Rhabditida</taxon>
        <taxon>Spirurina</taxon>
        <taxon>Spiruromorpha</taxon>
        <taxon>Filarioidea</taxon>
        <taxon>Onchocercidae</taxon>
        <taxon>Acanthocheilonema</taxon>
    </lineage>
</organism>
<dbReference type="EMBL" id="UPTC01000026">
    <property type="protein sequence ID" value="VBB25619.1"/>
    <property type="molecule type" value="Genomic_DNA"/>
</dbReference>
<dbReference type="GO" id="GO:0005634">
    <property type="term" value="C:nucleus"/>
    <property type="evidence" value="ECO:0007669"/>
    <property type="project" value="UniProtKB-SubCell"/>
</dbReference>
<feature type="domain" description="HTH CENPB-type" evidence="4">
    <location>
        <begin position="555"/>
        <end position="635"/>
    </location>
</feature>
<dbReference type="InterPro" id="IPR006600">
    <property type="entry name" value="HTH_CenpB_DNA-bd_dom"/>
</dbReference>
<keyword evidence="6" id="KW-1185">Reference proteome</keyword>
<feature type="region of interest" description="Disordered" evidence="3">
    <location>
        <begin position="34"/>
        <end position="54"/>
    </location>
</feature>
<evidence type="ECO:0000259" key="4">
    <source>
        <dbReference type="PROSITE" id="PS51253"/>
    </source>
</evidence>
<feature type="domain" description="HTH CENPB-type" evidence="4">
    <location>
        <begin position="360"/>
        <end position="436"/>
    </location>
</feature>
<evidence type="ECO:0000313" key="6">
    <source>
        <dbReference type="Proteomes" id="UP000276991"/>
    </source>
</evidence>
<name>A0A498S1N7_ACAVI</name>
<dbReference type="AlphaFoldDB" id="A0A498S1N7"/>
<dbReference type="Gene3D" id="1.10.10.60">
    <property type="entry name" value="Homeodomain-like"/>
    <property type="match status" value="3"/>
</dbReference>
<dbReference type="SUPFAM" id="SSF48295">
    <property type="entry name" value="TrpR-like"/>
    <property type="match status" value="1"/>
</dbReference>
<dbReference type="InterPro" id="IPR010921">
    <property type="entry name" value="Trp_repressor/repl_initiator"/>
</dbReference>
<evidence type="ECO:0000313" key="5">
    <source>
        <dbReference type="EMBL" id="VBB25619.1"/>
    </source>
</evidence>
<dbReference type="GO" id="GO:0043565">
    <property type="term" value="F:sequence-specific DNA binding"/>
    <property type="evidence" value="ECO:0007669"/>
    <property type="project" value="InterPro"/>
</dbReference>
<feature type="compositionally biased region" description="Low complexity" evidence="3">
    <location>
        <begin position="439"/>
        <end position="457"/>
    </location>
</feature>
<dbReference type="PROSITE" id="PS51253">
    <property type="entry name" value="HTH_CENPB"/>
    <property type="match status" value="2"/>
</dbReference>
<dbReference type="OrthoDB" id="5794751at2759"/>
<dbReference type="InterPro" id="IPR009057">
    <property type="entry name" value="Homeodomain-like_sf"/>
</dbReference>
<accession>A0A498S1N7</accession>
<dbReference type="SUPFAM" id="SSF46689">
    <property type="entry name" value="Homeodomain-like"/>
    <property type="match status" value="2"/>
</dbReference>
<dbReference type="InterPro" id="IPR050863">
    <property type="entry name" value="CenT-Element_Derived"/>
</dbReference>
<dbReference type="PANTHER" id="PTHR19303">
    <property type="entry name" value="TRANSPOSON"/>
    <property type="match status" value="1"/>
</dbReference>
<feature type="region of interest" description="Disordered" evidence="3">
    <location>
        <begin position="439"/>
        <end position="486"/>
    </location>
</feature>
<reference evidence="5 6" key="1">
    <citation type="submission" date="2018-08" db="EMBL/GenBank/DDBJ databases">
        <authorList>
            <person name="Laetsch R D."/>
            <person name="Stevens L."/>
            <person name="Kumar S."/>
            <person name="Blaxter L. M."/>
        </authorList>
    </citation>
    <scope>NUCLEOTIDE SEQUENCE [LARGE SCALE GENOMIC DNA]</scope>
</reference>
<comment type="subcellular location">
    <subcellularLocation>
        <location evidence="1">Nucleus</location>
    </subcellularLocation>
</comment>
<dbReference type="Pfam" id="PF03221">
    <property type="entry name" value="HTH_Tnp_Tc5"/>
    <property type="match status" value="2"/>
</dbReference>
<dbReference type="Proteomes" id="UP000276991">
    <property type="component" value="Unassembled WGS sequence"/>
</dbReference>
<proteinExistence type="predicted"/>
<keyword evidence="2" id="KW-0238">DNA-binding</keyword>
<dbReference type="SMART" id="SM00674">
    <property type="entry name" value="CENPB"/>
    <property type="match status" value="2"/>
</dbReference>
<dbReference type="STRING" id="6277.A0A498S1N7"/>
<feature type="compositionally biased region" description="Acidic residues" evidence="3">
    <location>
        <begin position="474"/>
        <end position="484"/>
    </location>
</feature>
<evidence type="ECO:0000256" key="1">
    <source>
        <dbReference type="ARBA" id="ARBA00004123"/>
    </source>
</evidence>
<sequence>MRHTTTPEVTAPSPPSPRPFPFCRHFQLKEFLPQQQQQRQSQERGEGYLKKIGPPANDLLVNNASKTGMGRGWMGGVRPCCSNDDSKCSHHTFAFLERHQLPSLIFPLLSSLIHPMDLTKYSTISIQHRHHHQQQQLDLNSQMSNLASTNISNTSHNISISQCSMLPSASAIKPLPSTSSTTTTTMITTTEDLVQKNSQLPAENNSTSSLVQLLTSPKTTVLHRPTPIHPIASRLFTLTTKTPPLETSLEVPLDLSQSTTTRQQPLINKTQQQQELKFLPTCANPSLNSNWIAIKFGAAVGPNRMSYPREFKLMVINYYYTNGQNKYRTCKEFQITKSMLNGWLQKIDKIRQSRPGSLKSGRSGRKPQFPDIEKQLFHLYHAHLGTGKKVGNRWIRETARNLAQQQCSEQELAGMCQFSERWLSNFKKRYRINLNRDWSSGNSSSGSLGSTESVGSGNSATDSIQQSPAKSDEAAENESMDSDADSVLSDSLEALIDVDDQMSPNNPLTMLASGTFPTAQEHVQEILNKPGQLPIQAFYERFPWLCRKNQTGTEPGRRGRKVQFPGVEKVLFERLQEQQSKGERISNRWLQQQARELALQICPEVLQEATKSARCLFSEHWLHNFKKRYGVTLKQTNRNAINSLKTAEISPPATIVSQCDSILTGDKNPISSTSDTTAKPVTDITAMLQLQNWFLAKYYSQEQAANAQSVTTPLPQSSYRNITIPASSAPLWYPTPLTQCLL</sequence>
<dbReference type="PANTHER" id="PTHR19303:SF73">
    <property type="entry name" value="PROTEIN PDC2"/>
    <property type="match status" value="1"/>
</dbReference>